<evidence type="ECO:0000256" key="5">
    <source>
        <dbReference type="ARBA" id="ARBA00048539"/>
    </source>
</evidence>
<comment type="similarity">
    <text evidence="6">Belongs to the tRNA(Ile)-lysidine synthase family.</text>
</comment>
<comment type="domain">
    <text evidence="6">The N-terminal region contains the highly conserved SGGXDS motif, predicted to be a P-loop motif involved in ATP binding.</text>
</comment>
<evidence type="ECO:0000256" key="1">
    <source>
        <dbReference type="ARBA" id="ARBA00022598"/>
    </source>
</evidence>
<reference evidence="8 9" key="1">
    <citation type="submission" date="2013-07" db="EMBL/GenBank/DDBJ databases">
        <title>Completed genome of Sphingomonas sanxanigenens NX02.</title>
        <authorList>
            <person name="Ma T."/>
            <person name="Huang H."/>
            <person name="Wu M."/>
            <person name="Li X."/>
            <person name="Li G."/>
        </authorList>
    </citation>
    <scope>NUCLEOTIDE SEQUENCE [LARGE SCALE GENOMIC DNA]</scope>
    <source>
        <strain evidence="8 9">NX02</strain>
    </source>
</reference>
<dbReference type="Gene3D" id="3.40.50.620">
    <property type="entry name" value="HUPs"/>
    <property type="match status" value="1"/>
</dbReference>
<evidence type="ECO:0000256" key="6">
    <source>
        <dbReference type="HAMAP-Rule" id="MF_01161"/>
    </source>
</evidence>
<accession>W0AH44</accession>
<proteinExistence type="inferred from homology"/>
<dbReference type="InterPro" id="IPR014729">
    <property type="entry name" value="Rossmann-like_a/b/a_fold"/>
</dbReference>
<keyword evidence="3 6" id="KW-0547">Nucleotide-binding</keyword>
<name>W0AH44_9SPHN</name>
<evidence type="ECO:0000313" key="9">
    <source>
        <dbReference type="Proteomes" id="UP000018851"/>
    </source>
</evidence>
<dbReference type="GO" id="GO:0005524">
    <property type="term" value="F:ATP binding"/>
    <property type="evidence" value="ECO:0007669"/>
    <property type="project" value="UniProtKB-UniRule"/>
</dbReference>
<dbReference type="InterPro" id="IPR012795">
    <property type="entry name" value="tRNA_Ile_lys_synt_N"/>
</dbReference>
<dbReference type="EC" id="6.3.4.19" evidence="6"/>
<dbReference type="eggNOG" id="COG0037">
    <property type="taxonomic scope" value="Bacteria"/>
</dbReference>
<keyword evidence="2 6" id="KW-0819">tRNA processing</keyword>
<dbReference type="KEGG" id="ssan:NX02_21140"/>
<dbReference type="InterPro" id="IPR011063">
    <property type="entry name" value="TilS/TtcA_N"/>
</dbReference>
<dbReference type="PANTHER" id="PTHR43033:SF1">
    <property type="entry name" value="TRNA(ILE)-LYSIDINE SYNTHASE-RELATED"/>
    <property type="match status" value="1"/>
</dbReference>
<evidence type="ECO:0000259" key="7">
    <source>
        <dbReference type="Pfam" id="PF01171"/>
    </source>
</evidence>
<dbReference type="Proteomes" id="UP000018851">
    <property type="component" value="Chromosome"/>
</dbReference>
<dbReference type="AlphaFoldDB" id="W0AH44"/>
<dbReference type="EMBL" id="CP006644">
    <property type="protein sequence ID" value="AHE55867.1"/>
    <property type="molecule type" value="Genomic_DNA"/>
</dbReference>
<dbReference type="PANTHER" id="PTHR43033">
    <property type="entry name" value="TRNA(ILE)-LYSIDINE SYNTHASE-RELATED"/>
    <property type="match status" value="1"/>
</dbReference>
<keyword evidence="1 6" id="KW-0436">Ligase</keyword>
<protein>
    <recommendedName>
        <fullName evidence="6">tRNA(Ile)-lysidine synthase</fullName>
        <ecNumber evidence="6">6.3.4.19</ecNumber>
    </recommendedName>
    <alternativeName>
        <fullName evidence="6">tRNA(Ile)-2-lysyl-cytidine synthase</fullName>
    </alternativeName>
    <alternativeName>
        <fullName evidence="6">tRNA(Ile)-lysidine synthetase</fullName>
    </alternativeName>
</protein>
<gene>
    <name evidence="6" type="primary">tilS</name>
    <name evidence="8" type="ORF">NX02_21140</name>
</gene>
<keyword evidence="9" id="KW-1185">Reference proteome</keyword>
<comment type="subcellular location">
    <subcellularLocation>
        <location evidence="6">Cytoplasm</location>
    </subcellularLocation>
</comment>
<dbReference type="NCBIfam" id="TIGR02432">
    <property type="entry name" value="lysidine_TilS_N"/>
    <property type="match status" value="1"/>
</dbReference>
<feature type="domain" description="tRNA(Ile)-lysidine/2-thiocytidine synthase N-terminal" evidence="7">
    <location>
        <begin position="25"/>
        <end position="195"/>
    </location>
</feature>
<dbReference type="HOGENOM" id="CLU_018869_3_0_5"/>
<comment type="function">
    <text evidence="6">Ligates lysine onto the cytidine present at position 34 of the AUA codon-specific tRNA(Ile) that contains the anticodon CAU, in an ATP-dependent manner. Cytidine is converted to lysidine, thus changing the amino acid specificity of the tRNA from methionine to isoleucine.</text>
</comment>
<evidence type="ECO:0000256" key="2">
    <source>
        <dbReference type="ARBA" id="ARBA00022694"/>
    </source>
</evidence>
<dbReference type="GO" id="GO:0005737">
    <property type="term" value="C:cytoplasm"/>
    <property type="evidence" value="ECO:0007669"/>
    <property type="project" value="UniProtKB-SubCell"/>
</dbReference>
<dbReference type="HAMAP" id="MF_01161">
    <property type="entry name" value="tRNA_Ile_lys_synt"/>
    <property type="match status" value="1"/>
</dbReference>
<dbReference type="RefSeq" id="WP_025294027.1">
    <property type="nucleotide sequence ID" value="NZ_CP006644.1"/>
</dbReference>
<evidence type="ECO:0000256" key="3">
    <source>
        <dbReference type="ARBA" id="ARBA00022741"/>
    </source>
</evidence>
<dbReference type="GO" id="GO:0032267">
    <property type="term" value="F:tRNA(Ile)-lysidine synthase activity"/>
    <property type="evidence" value="ECO:0007669"/>
    <property type="project" value="UniProtKB-EC"/>
</dbReference>
<dbReference type="GO" id="GO:0006400">
    <property type="term" value="P:tRNA modification"/>
    <property type="evidence" value="ECO:0007669"/>
    <property type="project" value="UniProtKB-UniRule"/>
</dbReference>
<dbReference type="PATRIC" id="fig|1123269.5.peg.4138"/>
<organism evidence="8 9">
    <name type="scientific">Sphingomonas sanxanigenens DSM 19645 = NX02</name>
    <dbReference type="NCBI Taxonomy" id="1123269"/>
    <lineage>
        <taxon>Bacteria</taxon>
        <taxon>Pseudomonadati</taxon>
        <taxon>Pseudomonadota</taxon>
        <taxon>Alphaproteobacteria</taxon>
        <taxon>Sphingomonadales</taxon>
        <taxon>Sphingomonadaceae</taxon>
        <taxon>Sphingomonas</taxon>
    </lineage>
</organism>
<dbReference type="STRING" id="1123269.NX02_21140"/>
<comment type="catalytic activity">
    <reaction evidence="5 6">
        <text>cytidine(34) in tRNA(Ile2) + L-lysine + ATP = lysidine(34) in tRNA(Ile2) + AMP + diphosphate + H(+)</text>
        <dbReference type="Rhea" id="RHEA:43744"/>
        <dbReference type="Rhea" id="RHEA-COMP:10625"/>
        <dbReference type="Rhea" id="RHEA-COMP:10670"/>
        <dbReference type="ChEBI" id="CHEBI:15378"/>
        <dbReference type="ChEBI" id="CHEBI:30616"/>
        <dbReference type="ChEBI" id="CHEBI:32551"/>
        <dbReference type="ChEBI" id="CHEBI:33019"/>
        <dbReference type="ChEBI" id="CHEBI:82748"/>
        <dbReference type="ChEBI" id="CHEBI:83665"/>
        <dbReference type="ChEBI" id="CHEBI:456215"/>
        <dbReference type="EC" id="6.3.4.19"/>
    </reaction>
</comment>
<evidence type="ECO:0000256" key="4">
    <source>
        <dbReference type="ARBA" id="ARBA00022840"/>
    </source>
</evidence>
<dbReference type="CDD" id="cd01992">
    <property type="entry name" value="TilS_N"/>
    <property type="match status" value="1"/>
</dbReference>
<feature type="binding site" evidence="6">
    <location>
        <begin position="30"/>
        <end position="35"/>
    </location>
    <ligand>
        <name>ATP</name>
        <dbReference type="ChEBI" id="CHEBI:30616"/>
    </ligand>
</feature>
<keyword evidence="6" id="KW-0963">Cytoplasm</keyword>
<dbReference type="SUPFAM" id="SSF52402">
    <property type="entry name" value="Adenine nucleotide alpha hydrolases-like"/>
    <property type="match status" value="1"/>
</dbReference>
<evidence type="ECO:0000313" key="8">
    <source>
        <dbReference type="EMBL" id="AHE55867.1"/>
    </source>
</evidence>
<dbReference type="OrthoDB" id="9807403at2"/>
<dbReference type="Pfam" id="PF01171">
    <property type="entry name" value="ATP_bind_3"/>
    <property type="match status" value="1"/>
</dbReference>
<keyword evidence="4 6" id="KW-0067">ATP-binding</keyword>
<dbReference type="InterPro" id="IPR012094">
    <property type="entry name" value="tRNA_Ile_lys_synt"/>
</dbReference>
<sequence>MPGGLNRRFAEDLGRLIGSVAKARIGIAVSGGADSLALLLLARDAGADEVAAATVDHGLRPAAAIEAAMVATVAAQFRIPHAILRPPAPIVGSVQAGARAARYALLEAWREHEALDWVLTAHHADDQAETLLMRLNRGAGVGGLAGIRAVNGHVVRPLLGWRRDELAAVVAGAGIEPVDDPSNRDPRFDRTRMRAALAQADWIDVPAVAASASHLADAEAALDWSVAQLEPERLRAEGEALLLDPAGIPPELLRRLLRRALARLQPGLDPTGPELDRLVAALAADGKASIGALLVAGRGGRWRIGRAPPRRTG</sequence>